<dbReference type="RefSeq" id="WP_163133799.1">
    <property type="nucleotide sequence ID" value="NZ_JAYDYW010000011.1"/>
</dbReference>
<comment type="caution">
    <text evidence="1">The sequence shown here is derived from an EMBL/GenBank/DDBJ whole genome shotgun (WGS) entry which is preliminary data.</text>
</comment>
<evidence type="ECO:0000313" key="2">
    <source>
        <dbReference type="Proteomes" id="UP001310248"/>
    </source>
</evidence>
<reference evidence="2" key="1">
    <citation type="submission" date="2023-07" db="EMBL/GenBank/DDBJ databases">
        <title>Draft genome sequence of Agarivorans aestuarii strain ZMCS4, a CAZymes producing bacteria isolated from the marine brown algae Clodostephus spongiosus.</title>
        <authorList>
            <person name="Lorente B."/>
            <person name="Cabral C."/>
            <person name="Frias J."/>
            <person name="Faria J."/>
            <person name="Toubarro D."/>
        </authorList>
    </citation>
    <scope>NUCLEOTIDE SEQUENCE [LARGE SCALE GENOMIC DNA]</scope>
    <source>
        <strain evidence="2">ZMCS4</strain>
    </source>
</reference>
<keyword evidence="2" id="KW-1185">Reference proteome</keyword>
<sequence>MDQVIIGFQLDEERHWVARLACGHYQHVRHQPPWQNRPWVTSYQGRASMLGKELTCVKCLENAPRDWN</sequence>
<proteinExistence type="predicted"/>
<dbReference type="Pfam" id="PF12088">
    <property type="entry name" value="DUF3565"/>
    <property type="match status" value="1"/>
</dbReference>
<protein>
    <submittedName>
        <fullName evidence="1">DUF3565 domain-containing protein</fullName>
    </submittedName>
</protein>
<dbReference type="Proteomes" id="UP001310248">
    <property type="component" value="Unassembled WGS sequence"/>
</dbReference>
<gene>
    <name evidence="1" type="ORF">SNR37_000288</name>
</gene>
<dbReference type="InterPro" id="IPR021948">
    <property type="entry name" value="DUF3565"/>
</dbReference>
<dbReference type="EMBL" id="JAYDYW010000011">
    <property type="protein sequence ID" value="MEE1674966.1"/>
    <property type="molecule type" value="Genomic_DNA"/>
</dbReference>
<evidence type="ECO:0000313" key="1">
    <source>
        <dbReference type="EMBL" id="MEE1674966.1"/>
    </source>
</evidence>
<accession>A0ABU7G6V0</accession>
<reference evidence="1 2" key="2">
    <citation type="submission" date="2023-12" db="EMBL/GenBank/DDBJ databases">
        <authorList>
            <consortium name="Cladostephus spongiosus"/>
            <person name="Lorente B."/>
            <person name="Cabral C."/>
            <person name="Frias J."/>
            <person name="Faria J."/>
            <person name="Toubarro D."/>
        </authorList>
    </citation>
    <scope>NUCLEOTIDE SEQUENCE [LARGE SCALE GENOMIC DNA]</scope>
    <source>
        <strain evidence="1 2">ZMCS4</strain>
    </source>
</reference>
<name>A0ABU7G6V0_9ALTE</name>
<organism evidence="1 2">
    <name type="scientific">Agarivorans aestuarii</name>
    <dbReference type="NCBI Taxonomy" id="1563703"/>
    <lineage>
        <taxon>Bacteria</taxon>
        <taxon>Pseudomonadati</taxon>
        <taxon>Pseudomonadota</taxon>
        <taxon>Gammaproteobacteria</taxon>
        <taxon>Alteromonadales</taxon>
        <taxon>Alteromonadaceae</taxon>
        <taxon>Agarivorans</taxon>
    </lineage>
</organism>